<keyword evidence="4" id="KW-0722">Serine protease inhibitor</keyword>
<dbReference type="PROSITE" id="PS51465">
    <property type="entry name" value="KAZAL_2"/>
    <property type="match status" value="1"/>
</dbReference>
<feature type="chain" id="PRO_5046418304" description="Kazal-like domain-containing protein" evidence="6">
    <location>
        <begin position="22"/>
        <end position="67"/>
    </location>
</feature>
<protein>
    <recommendedName>
        <fullName evidence="7">Kazal-like domain-containing protein</fullName>
    </recommendedName>
</protein>
<dbReference type="InterPro" id="IPR001239">
    <property type="entry name" value="Prot_inh_Kazal-m"/>
</dbReference>
<evidence type="ECO:0000313" key="8">
    <source>
        <dbReference type="EMBL" id="KAH0629896.1"/>
    </source>
</evidence>
<sequence length="67" mass="7357">MRVTSIFLLFAVGIFYSSGNAETDVSNGREPACELYHVPACPRNLDPVCGTDGVTYANECLLCNERR</sequence>
<evidence type="ECO:0000259" key="7">
    <source>
        <dbReference type="PROSITE" id="PS51465"/>
    </source>
</evidence>
<dbReference type="PRINTS" id="PR00290">
    <property type="entry name" value="KAZALINHBTR"/>
</dbReference>
<keyword evidence="6" id="KW-0732">Signal</keyword>
<dbReference type="PANTHER" id="PTHR21312">
    <property type="entry name" value="SERINE PROTEASE INHIBITOR"/>
    <property type="match status" value="1"/>
</dbReference>
<feature type="domain" description="Kazal-like" evidence="7">
    <location>
        <begin position="27"/>
        <end position="67"/>
    </location>
</feature>
<evidence type="ECO:0000256" key="6">
    <source>
        <dbReference type="SAM" id="SignalP"/>
    </source>
</evidence>
<dbReference type="InterPro" id="IPR036058">
    <property type="entry name" value="Kazal_dom_sf"/>
</dbReference>
<evidence type="ECO:0000256" key="5">
    <source>
        <dbReference type="ARBA" id="ARBA00023157"/>
    </source>
</evidence>
<reference evidence="8 9" key="1">
    <citation type="journal article" date="2022" name="Gigascience">
        <title>A chromosome-level genome assembly and annotation of the desert horned lizard, Phrynosoma platyrhinos, provides insight into chromosomal rearrangements among reptiles.</title>
        <authorList>
            <person name="Koochekian N."/>
            <person name="Ascanio A."/>
            <person name="Farleigh K."/>
            <person name="Card D.C."/>
            <person name="Schield D.R."/>
            <person name="Castoe T.A."/>
            <person name="Jezkova T."/>
        </authorList>
    </citation>
    <scope>NUCLEOTIDE SEQUENCE [LARGE SCALE GENOMIC DNA]</scope>
    <source>
        <strain evidence="8">NK-2021</strain>
    </source>
</reference>
<feature type="signal peptide" evidence="6">
    <location>
        <begin position="1"/>
        <end position="21"/>
    </location>
</feature>
<dbReference type="PROSITE" id="PS00282">
    <property type="entry name" value="KAZAL_1"/>
    <property type="match status" value="1"/>
</dbReference>
<keyword evidence="9" id="KW-1185">Reference proteome</keyword>
<dbReference type="SUPFAM" id="SSF100895">
    <property type="entry name" value="Kazal-type serine protease inhibitors"/>
    <property type="match status" value="1"/>
</dbReference>
<dbReference type="PANTHER" id="PTHR21312:SF28">
    <property type="entry name" value="OVOINHIBITOR-RELATED"/>
    <property type="match status" value="1"/>
</dbReference>
<evidence type="ECO:0000313" key="9">
    <source>
        <dbReference type="Proteomes" id="UP000826234"/>
    </source>
</evidence>
<dbReference type="Pfam" id="PF00050">
    <property type="entry name" value="Kazal_1"/>
    <property type="match status" value="1"/>
</dbReference>
<organism evidence="8 9">
    <name type="scientific">Phrynosoma platyrhinos</name>
    <name type="common">Desert horned lizard</name>
    <dbReference type="NCBI Taxonomy" id="52577"/>
    <lineage>
        <taxon>Eukaryota</taxon>
        <taxon>Metazoa</taxon>
        <taxon>Chordata</taxon>
        <taxon>Craniata</taxon>
        <taxon>Vertebrata</taxon>
        <taxon>Euteleostomi</taxon>
        <taxon>Lepidosauria</taxon>
        <taxon>Squamata</taxon>
        <taxon>Bifurcata</taxon>
        <taxon>Unidentata</taxon>
        <taxon>Episquamata</taxon>
        <taxon>Toxicofera</taxon>
        <taxon>Iguania</taxon>
        <taxon>Phrynosomatidae</taxon>
        <taxon>Phrynosomatinae</taxon>
        <taxon>Phrynosoma</taxon>
    </lineage>
</organism>
<keyword evidence="3" id="KW-0646">Protease inhibitor</keyword>
<accession>A0ABQ7TK53</accession>
<evidence type="ECO:0000256" key="2">
    <source>
        <dbReference type="ARBA" id="ARBA00022525"/>
    </source>
</evidence>
<dbReference type="InterPro" id="IPR002350">
    <property type="entry name" value="Kazal_dom"/>
</dbReference>
<keyword evidence="2" id="KW-0964">Secreted</keyword>
<evidence type="ECO:0000256" key="3">
    <source>
        <dbReference type="ARBA" id="ARBA00022690"/>
    </source>
</evidence>
<evidence type="ECO:0000256" key="4">
    <source>
        <dbReference type="ARBA" id="ARBA00022900"/>
    </source>
</evidence>
<dbReference type="EMBL" id="JAIPUX010000439">
    <property type="protein sequence ID" value="KAH0629896.1"/>
    <property type="molecule type" value="Genomic_DNA"/>
</dbReference>
<proteinExistence type="predicted"/>
<dbReference type="Gene3D" id="3.30.60.30">
    <property type="match status" value="1"/>
</dbReference>
<name>A0ABQ7TK53_PHRPL</name>
<comment type="subcellular location">
    <subcellularLocation>
        <location evidence="1">Secreted</location>
    </subcellularLocation>
</comment>
<gene>
    <name evidence="8" type="ORF">JD844_012367</name>
</gene>
<comment type="caution">
    <text evidence="8">The sequence shown here is derived from an EMBL/GenBank/DDBJ whole genome shotgun (WGS) entry which is preliminary data.</text>
</comment>
<keyword evidence="5" id="KW-1015">Disulfide bond</keyword>
<dbReference type="Proteomes" id="UP000826234">
    <property type="component" value="Unassembled WGS sequence"/>
</dbReference>
<dbReference type="SMART" id="SM00280">
    <property type="entry name" value="KAZAL"/>
    <property type="match status" value="1"/>
</dbReference>
<evidence type="ECO:0000256" key="1">
    <source>
        <dbReference type="ARBA" id="ARBA00004613"/>
    </source>
</evidence>